<dbReference type="Proteomes" id="UP000822688">
    <property type="component" value="Chromosome 2"/>
</dbReference>
<evidence type="ECO:0000313" key="1">
    <source>
        <dbReference type="EMBL" id="KAG0588154.1"/>
    </source>
</evidence>
<evidence type="ECO:0000313" key="2">
    <source>
        <dbReference type="Proteomes" id="UP000822688"/>
    </source>
</evidence>
<organism evidence="1 2">
    <name type="scientific">Ceratodon purpureus</name>
    <name type="common">Fire moss</name>
    <name type="synonym">Dicranum purpureum</name>
    <dbReference type="NCBI Taxonomy" id="3225"/>
    <lineage>
        <taxon>Eukaryota</taxon>
        <taxon>Viridiplantae</taxon>
        <taxon>Streptophyta</taxon>
        <taxon>Embryophyta</taxon>
        <taxon>Bryophyta</taxon>
        <taxon>Bryophytina</taxon>
        <taxon>Bryopsida</taxon>
        <taxon>Dicranidae</taxon>
        <taxon>Pseudoditrichales</taxon>
        <taxon>Ditrichaceae</taxon>
        <taxon>Ceratodon</taxon>
    </lineage>
</organism>
<dbReference type="EMBL" id="CM026422">
    <property type="protein sequence ID" value="KAG0588154.1"/>
    <property type="molecule type" value="Genomic_DNA"/>
</dbReference>
<name>A0A8T0IWQ6_CERPU</name>
<sequence length="37" mass="4102">MAGAVELGSDLFESLSRVEVNFGFLVWLGQRSDRLSD</sequence>
<proteinExistence type="predicted"/>
<comment type="caution">
    <text evidence="1">The sequence shown here is derived from an EMBL/GenBank/DDBJ whole genome shotgun (WGS) entry which is preliminary data.</text>
</comment>
<keyword evidence="2" id="KW-1185">Reference proteome</keyword>
<dbReference type="AlphaFoldDB" id="A0A8T0IWQ6"/>
<protein>
    <submittedName>
        <fullName evidence="1">Uncharacterized protein</fullName>
    </submittedName>
</protein>
<gene>
    <name evidence="1" type="ORF">KC19_2G220600</name>
</gene>
<reference evidence="1" key="1">
    <citation type="submission" date="2020-06" db="EMBL/GenBank/DDBJ databases">
        <title>WGS assembly of Ceratodon purpureus strain R40.</title>
        <authorList>
            <person name="Carey S.B."/>
            <person name="Jenkins J."/>
            <person name="Shu S."/>
            <person name="Lovell J.T."/>
            <person name="Sreedasyam A."/>
            <person name="Maumus F."/>
            <person name="Tiley G.P."/>
            <person name="Fernandez-Pozo N."/>
            <person name="Barry K."/>
            <person name="Chen C."/>
            <person name="Wang M."/>
            <person name="Lipzen A."/>
            <person name="Daum C."/>
            <person name="Saski C.A."/>
            <person name="Payton A.C."/>
            <person name="Mcbreen J.C."/>
            <person name="Conrad R.E."/>
            <person name="Kollar L.M."/>
            <person name="Olsson S."/>
            <person name="Huttunen S."/>
            <person name="Landis J.B."/>
            <person name="Wickett N.J."/>
            <person name="Johnson M.G."/>
            <person name="Rensing S.A."/>
            <person name="Grimwood J."/>
            <person name="Schmutz J."/>
            <person name="Mcdaniel S.F."/>
        </authorList>
    </citation>
    <scope>NUCLEOTIDE SEQUENCE</scope>
    <source>
        <strain evidence="1">R40</strain>
    </source>
</reference>
<accession>A0A8T0IWQ6</accession>